<feature type="repeat" description="ANK" evidence="8">
    <location>
        <begin position="155"/>
        <end position="187"/>
    </location>
</feature>
<dbReference type="GO" id="GO:0044218">
    <property type="term" value="C:other organism cell membrane"/>
    <property type="evidence" value="ECO:0007669"/>
    <property type="project" value="UniProtKB-KW"/>
</dbReference>
<name>A0A6P6YIW0_DERPT</name>
<feature type="repeat" description="ANK" evidence="8">
    <location>
        <begin position="256"/>
        <end position="282"/>
    </location>
</feature>
<dbReference type="SMART" id="SM00248">
    <property type="entry name" value="ANK"/>
    <property type="match status" value="7"/>
</dbReference>
<keyword evidence="9" id="KW-1185">Reference proteome</keyword>
<dbReference type="PANTHER" id="PTHR24123:SF33">
    <property type="entry name" value="PROTEIN HOS4"/>
    <property type="match status" value="1"/>
</dbReference>
<dbReference type="RefSeq" id="XP_027205220.1">
    <property type="nucleotide sequence ID" value="XM_027349419.1"/>
</dbReference>
<evidence type="ECO:0000313" key="10">
    <source>
        <dbReference type="RefSeq" id="XP_027205219.1"/>
    </source>
</evidence>
<reference evidence="10 11" key="1">
    <citation type="submission" date="2025-04" db="UniProtKB">
        <authorList>
            <consortium name="RefSeq"/>
        </authorList>
    </citation>
    <scope>IDENTIFICATION</scope>
    <source>
        <strain evidence="10 11">Airmid</strain>
    </source>
</reference>
<evidence type="ECO:0000256" key="3">
    <source>
        <dbReference type="ARBA" id="ARBA00022537"/>
    </source>
</evidence>
<organism evidence="9 11">
    <name type="scientific">Dermatophagoides pteronyssinus</name>
    <name type="common">European house dust mite</name>
    <dbReference type="NCBI Taxonomy" id="6956"/>
    <lineage>
        <taxon>Eukaryota</taxon>
        <taxon>Metazoa</taxon>
        <taxon>Ecdysozoa</taxon>
        <taxon>Arthropoda</taxon>
        <taxon>Chelicerata</taxon>
        <taxon>Arachnida</taxon>
        <taxon>Acari</taxon>
        <taxon>Acariformes</taxon>
        <taxon>Sarcoptiformes</taxon>
        <taxon>Astigmata</taxon>
        <taxon>Psoroptidia</taxon>
        <taxon>Analgoidea</taxon>
        <taxon>Pyroglyphidae</taxon>
        <taxon>Dermatophagoidinae</taxon>
        <taxon>Dermatophagoides</taxon>
    </lineage>
</organism>
<evidence type="ECO:0000313" key="9">
    <source>
        <dbReference type="Proteomes" id="UP000515146"/>
    </source>
</evidence>
<feature type="repeat" description="ANK" evidence="8">
    <location>
        <begin position="219"/>
        <end position="252"/>
    </location>
</feature>
<dbReference type="PANTHER" id="PTHR24123">
    <property type="entry name" value="ANKYRIN REPEAT-CONTAINING"/>
    <property type="match status" value="1"/>
</dbReference>
<dbReference type="AlphaFoldDB" id="A0A6P6YIW0"/>
<comment type="subcellular location">
    <subcellularLocation>
        <location evidence="1">Target cell membrane</location>
    </subcellularLocation>
</comment>
<dbReference type="RefSeq" id="XP_027205219.1">
    <property type="nucleotide sequence ID" value="XM_027349418.1"/>
</dbReference>
<keyword evidence="5" id="KW-0638">Presynaptic neurotoxin</keyword>
<dbReference type="InterPro" id="IPR051165">
    <property type="entry name" value="Multifunctional_ANK_Repeat"/>
</dbReference>
<dbReference type="PRINTS" id="PR01415">
    <property type="entry name" value="ANKYRIN"/>
</dbReference>
<dbReference type="SUPFAM" id="SSF48403">
    <property type="entry name" value="Ankyrin repeat"/>
    <property type="match status" value="1"/>
</dbReference>
<feature type="repeat" description="ANK" evidence="8">
    <location>
        <begin position="108"/>
        <end position="140"/>
    </location>
</feature>
<evidence type="ECO:0000256" key="2">
    <source>
        <dbReference type="ARBA" id="ARBA00022483"/>
    </source>
</evidence>
<dbReference type="KEGG" id="dpte:113798829"/>
<dbReference type="Proteomes" id="UP000515146">
    <property type="component" value="Unplaced"/>
</dbReference>
<evidence type="ECO:0000256" key="6">
    <source>
        <dbReference type="ARBA" id="ARBA00023043"/>
    </source>
</evidence>
<dbReference type="GO" id="GO:0044231">
    <property type="term" value="C:host cell presynaptic membrane"/>
    <property type="evidence" value="ECO:0007669"/>
    <property type="project" value="UniProtKB-KW"/>
</dbReference>
<dbReference type="PROSITE" id="PS50088">
    <property type="entry name" value="ANK_REPEAT"/>
    <property type="match status" value="6"/>
</dbReference>
<keyword evidence="5" id="KW-0800">Toxin</keyword>
<keyword evidence="7" id="KW-1053">Target membrane</keyword>
<feature type="repeat" description="ANK" evidence="8">
    <location>
        <begin position="293"/>
        <end position="325"/>
    </location>
</feature>
<proteinExistence type="predicted"/>
<feature type="repeat" description="ANK" evidence="8">
    <location>
        <begin position="75"/>
        <end position="107"/>
    </location>
</feature>
<dbReference type="Gene3D" id="1.25.40.20">
    <property type="entry name" value="Ankyrin repeat-containing domain"/>
    <property type="match status" value="3"/>
</dbReference>
<dbReference type="GO" id="GO:0006887">
    <property type="term" value="P:exocytosis"/>
    <property type="evidence" value="ECO:0007669"/>
    <property type="project" value="UniProtKB-KW"/>
</dbReference>
<evidence type="ECO:0000256" key="5">
    <source>
        <dbReference type="ARBA" id="ARBA00023028"/>
    </source>
</evidence>
<dbReference type="PROSITE" id="PS50297">
    <property type="entry name" value="ANK_REP_REGION"/>
    <property type="match status" value="6"/>
</dbReference>
<keyword evidence="4" id="KW-0677">Repeat</keyword>
<dbReference type="OMA" id="GFCNVIR"/>
<sequence>MPSRMDNNNGDNINIPLMPSLQRLQRELADSIIRQAPLDEIRILLACGAKVNEPVTQGMLLLLRIMHLFIYLFKKGLRPLHYATYQRYEKAVNLLLVRGCDVDAMDDVGYTALHLSAERGYNELMNLLIEHGARIKFTELRPDDKALGNPPRATIADEPLRLAIKNGHLECAEILLKNGADPNARYFLGSEINLISPLNVMCLEMLLKYGAIPDSRDRSGLTPLMKACRHPQGYAAAKILIYHGADVNAITSERHDYRSVLHYAVLSNNIDIVRLLLHHGANARYIFPTATAQKPTPLDFALLSGNVEMVKLLIDAGADVNVGSPIIGRPLHIVLSEKAPNKAELIDLLLEAGADPNAITNDARGPLLKPPIGEYFNANEPPQAFIVRKLLKYGAKIVIKAQVHDRIGILKVINRLDLERDKEVINLVLEAADAFNVAGIKRCSLLNERLRERILQTATKPQPLLHLCRQYIRKILYEISIQAQSNMMLKARSIQCPLYVNRTINEIDDLNDIELERLNRMTIDEIEDAFITGGNGDPERLKLLTILLRRQSIKPSPVASLAGTQVIERIENLLLPDILKRYLNYEISFTSIHELMAAC</sequence>
<dbReference type="InterPro" id="IPR002110">
    <property type="entry name" value="Ankyrin_rpt"/>
</dbReference>
<keyword evidence="3" id="KW-1052">Target cell membrane</keyword>
<evidence type="ECO:0000256" key="1">
    <source>
        <dbReference type="ARBA" id="ARBA00004175"/>
    </source>
</evidence>
<dbReference type="OrthoDB" id="366390at2759"/>
<protein>
    <submittedName>
        <fullName evidence="10 11">Uncharacterized protein LOC113798829 isoform X1</fullName>
    </submittedName>
</protein>
<keyword evidence="6 8" id="KW-0040">ANK repeat</keyword>
<keyword evidence="2" id="KW-0268">Exocytosis</keyword>
<dbReference type="Pfam" id="PF00023">
    <property type="entry name" value="Ank"/>
    <property type="match status" value="1"/>
</dbReference>
<evidence type="ECO:0000313" key="11">
    <source>
        <dbReference type="RefSeq" id="XP_027205220.1"/>
    </source>
</evidence>
<evidence type="ECO:0000256" key="7">
    <source>
        <dbReference type="ARBA" id="ARBA00023298"/>
    </source>
</evidence>
<dbReference type="Pfam" id="PF12796">
    <property type="entry name" value="Ank_2"/>
    <property type="match status" value="2"/>
</dbReference>
<evidence type="ECO:0000256" key="8">
    <source>
        <dbReference type="PROSITE-ProRule" id="PRU00023"/>
    </source>
</evidence>
<evidence type="ECO:0000256" key="4">
    <source>
        <dbReference type="ARBA" id="ARBA00022737"/>
    </source>
</evidence>
<gene>
    <name evidence="10 11" type="primary">LOC113798829</name>
</gene>
<keyword evidence="7" id="KW-0472">Membrane</keyword>
<dbReference type="InterPro" id="IPR036770">
    <property type="entry name" value="Ankyrin_rpt-contain_sf"/>
</dbReference>
<accession>A0A6P6YIW0</accession>
<keyword evidence="5" id="KW-0528">Neurotoxin</keyword>